<dbReference type="InterPro" id="IPR043746">
    <property type="entry name" value="DUF5691"/>
</dbReference>
<accession>A0A1V2H7A9</accession>
<dbReference type="Proteomes" id="UP000188879">
    <property type="component" value="Unassembled WGS sequence"/>
</dbReference>
<comment type="caution">
    <text evidence="1">The sequence shown here is derived from an EMBL/GenBank/DDBJ whole genome shotgun (WGS) entry which is preliminary data.</text>
</comment>
<gene>
    <name evidence="1" type="ORF">BKE38_06880</name>
</gene>
<dbReference type="RefSeq" id="WP_076956637.1">
    <property type="nucleotide sequence ID" value="NZ_MLCO01000054.1"/>
</dbReference>
<protein>
    <submittedName>
        <fullName evidence="1">Uncharacterized protein</fullName>
    </submittedName>
</protein>
<evidence type="ECO:0000313" key="1">
    <source>
        <dbReference type="EMBL" id="ONG56048.1"/>
    </source>
</evidence>
<reference evidence="1 2" key="1">
    <citation type="submission" date="2016-10" db="EMBL/GenBank/DDBJ databases">
        <title>Draft Genome sequence of Roseomonas sp. strain M3.</title>
        <authorList>
            <person name="Subhash Y."/>
            <person name="Lee S."/>
        </authorList>
    </citation>
    <scope>NUCLEOTIDE SEQUENCE [LARGE SCALE GENOMIC DNA]</scope>
    <source>
        <strain evidence="1 2">M3</strain>
    </source>
</reference>
<dbReference type="OrthoDB" id="7376317at2"/>
<dbReference type="AlphaFoldDB" id="A0A1V2H7A9"/>
<proteinExistence type="predicted"/>
<evidence type="ECO:0000313" key="2">
    <source>
        <dbReference type="Proteomes" id="UP000188879"/>
    </source>
</evidence>
<dbReference type="Pfam" id="PF18944">
    <property type="entry name" value="DUF5691"/>
    <property type="match status" value="1"/>
</dbReference>
<keyword evidence="2" id="KW-1185">Reference proteome</keyword>
<dbReference type="EMBL" id="MLCO01000054">
    <property type="protein sequence ID" value="ONG56048.1"/>
    <property type="molecule type" value="Genomic_DNA"/>
</dbReference>
<sequence length="468" mass="49641">MTERLLEALGPVLTRWTMGGGAAPAAPAAWRDALGEEAAEAELRLLALSGHFLGSLTLAEPAGEIHALAPLPRLAKPPVPEALRPRARRLLQAVREPSRRRDLLDFLDARGWTLHPGDWLPGPNDEVPDVYTPWQDWAASADSAEGAPQALSAESWEEMAPAARRVAFASLRRQDPDAAALLLGQKIGAETADERVRLLSMIRQGLTEVDRPLLEGFANDRAPRVQATAAALLGRLGHGATAESDAAELAAFFEVQTKGFLRRTRTVVPQPPKTPAQRNRRFSLMQSVPFPVFAASLELTAEKLIAGWPWGADHGLDRALAGMAARSSPDAAVVAVAEALMTGASLDPYGLHSLLPRLAPAQRRSLATRLLNAQGGTYAQALIIAGAEGALDDALRTAAGIALLQRLQDSAATTGDPAGELLALGLLTTQAEARRALERIAAVGLVAADPRLDMLRLNAALDNGGTTR</sequence>
<organism evidence="1 2">
    <name type="scientific">Teichococcus deserti</name>
    <dbReference type="NCBI Taxonomy" id="1817963"/>
    <lineage>
        <taxon>Bacteria</taxon>
        <taxon>Pseudomonadati</taxon>
        <taxon>Pseudomonadota</taxon>
        <taxon>Alphaproteobacteria</taxon>
        <taxon>Acetobacterales</taxon>
        <taxon>Roseomonadaceae</taxon>
        <taxon>Roseomonas</taxon>
    </lineage>
</organism>
<name>A0A1V2H7A9_9PROT</name>